<accession>A0A2P5A302</accession>
<dbReference type="InterPro" id="IPR029058">
    <property type="entry name" value="AB_hydrolase_fold"/>
</dbReference>
<protein>
    <recommendedName>
        <fullName evidence="1">1-alkyl-2-acetylglycerophosphocholine esterase</fullName>
        <ecNumber evidence="1">3.1.1.47</ecNumber>
    </recommendedName>
</protein>
<evidence type="ECO:0000313" key="7">
    <source>
        <dbReference type="Proteomes" id="UP000054821"/>
    </source>
</evidence>
<comment type="caution">
    <text evidence="6">The sequence shown here is derived from an EMBL/GenBank/DDBJ whole genome shotgun (WGS) entry which is preliminary data.</text>
</comment>
<evidence type="ECO:0000256" key="2">
    <source>
        <dbReference type="ARBA" id="ARBA00022801"/>
    </source>
</evidence>
<dbReference type="Proteomes" id="UP000054821">
    <property type="component" value="Unassembled WGS sequence"/>
</dbReference>
<organism evidence="6 7">
    <name type="scientific">Trichoderma gamsii</name>
    <dbReference type="NCBI Taxonomy" id="398673"/>
    <lineage>
        <taxon>Eukaryota</taxon>
        <taxon>Fungi</taxon>
        <taxon>Dikarya</taxon>
        <taxon>Ascomycota</taxon>
        <taxon>Pezizomycotina</taxon>
        <taxon>Sordariomycetes</taxon>
        <taxon>Hypocreomycetidae</taxon>
        <taxon>Hypocreales</taxon>
        <taxon>Hypocreaceae</taxon>
        <taxon>Trichoderma</taxon>
    </lineage>
</organism>
<keyword evidence="3" id="KW-0442">Lipid degradation</keyword>
<dbReference type="SUPFAM" id="SSF53474">
    <property type="entry name" value="alpha/beta-Hydrolases"/>
    <property type="match status" value="1"/>
</dbReference>
<sequence>MEIMSRRHAYCGYATFGIRNCRFRFAAAPCQTASKESCAAAKRSRALRSRPIAVQSWLFGLRGPRGNVYYLGMALEDLYGLAVERGRHVSPEDEKMSRADTMRFFTPISLLFSISGAVLVPGPTGPYAVAMKEQPLTDTSRADPLDPTGKSKSRRLLVSLYLPVDTSRRSCPTVTVPYMNPPVAASYGQQAAQFGLPNTLYNEFQMEFCDLKKFSPCGQASNKGKEYPFIFFDPGFGESRLIYSAMARSLASHGYVVVSVDHPFDAPAVQFPDGSVIEGVDLDDSNLSVLQKVLKVRNDDISFIISQLEDPKIMKPLLADFPGKINYKQLAIWGHSFGGATAAAVIHSDKRVVGGLDLDGMLIDPILSTDITKPFILAGRKGHNAEDPSWNQFWTHLKGKSMEIAIANTQHGAFKDDLMLLSTMSFTAEVKEALQGVLGSIDPHQLDKDLNGILTAYFDLIFYGNKQSLQAIPHNFANVTIVRSNNL</sequence>
<dbReference type="GO" id="GO:0003847">
    <property type="term" value="F:1-alkyl-2-acetylglycerophosphocholine esterase activity"/>
    <property type="evidence" value="ECO:0007669"/>
    <property type="project" value="UniProtKB-EC"/>
</dbReference>
<evidence type="ECO:0000256" key="1">
    <source>
        <dbReference type="ARBA" id="ARBA00013201"/>
    </source>
</evidence>
<dbReference type="EMBL" id="JPDN02000001">
    <property type="protein sequence ID" value="PON30910.1"/>
    <property type="molecule type" value="Genomic_DNA"/>
</dbReference>
<keyword evidence="7" id="KW-1185">Reference proteome</keyword>
<name>A0A2P5A302_9HYPO</name>
<dbReference type="PANTHER" id="PTHR10272">
    <property type="entry name" value="PLATELET-ACTIVATING FACTOR ACETYLHYDROLASE"/>
    <property type="match status" value="1"/>
</dbReference>
<evidence type="ECO:0000256" key="5">
    <source>
        <dbReference type="SAM" id="Phobius"/>
    </source>
</evidence>
<keyword evidence="5" id="KW-1133">Transmembrane helix</keyword>
<dbReference type="Gene3D" id="3.40.50.1820">
    <property type="entry name" value="alpha/beta hydrolase"/>
    <property type="match status" value="1"/>
</dbReference>
<dbReference type="GeneID" id="29983271"/>
<keyword evidence="5" id="KW-0472">Membrane</keyword>
<dbReference type="STRING" id="398673.A0A2P5A302"/>
<evidence type="ECO:0000256" key="4">
    <source>
        <dbReference type="ARBA" id="ARBA00023098"/>
    </source>
</evidence>
<evidence type="ECO:0000313" key="6">
    <source>
        <dbReference type="EMBL" id="PON30910.1"/>
    </source>
</evidence>
<keyword evidence="4" id="KW-0443">Lipid metabolism</keyword>
<dbReference type="GO" id="GO:0016042">
    <property type="term" value="P:lipid catabolic process"/>
    <property type="evidence" value="ECO:0007669"/>
    <property type="project" value="UniProtKB-KW"/>
</dbReference>
<evidence type="ECO:0000256" key="3">
    <source>
        <dbReference type="ARBA" id="ARBA00022963"/>
    </source>
</evidence>
<gene>
    <name evidence="6" type="ORF">TGAM01_v200329</name>
</gene>
<dbReference type="Pfam" id="PF03403">
    <property type="entry name" value="PAF-AH_p_II"/>
    <property type="match status" value="2"/>
</dbReference>
<dbReference type="EC" id="3.1.1.47" evidence="1"/>
<keyword evidence="2" id="KW-0378">Hydrolase</keyword>
<dbReference type="AlphaFoldDB" id="A0A2P5A302"/>
<dbReference type="PANTHER" id="PTHR10272:SF14">
    <property type="entry name" value="PAF ACETYLHYDROLASE FAMILY PROTEIN"/>
    <property type="match status" value="1"/>
</dbReference>
<reference evidence="6 7" key="1">
    <citation type="journal article" date="2016" name="Genome Announc.">
        <title>Draft Whole-Genome Sequence of Trichoderma gamsii T6085, a Promising Biocontrol Agent of Fusarium Head Blight on Wheat.</title>
        <authorList>
            <person name="Baroncelli R."/>
            <person name="Zapparata A."/>
            <person name="Piaggeschi G."/>
            <person name="Sarrocco S."/>
            <person name="Vannacci G."/>
        </authorList>
    </citation>
    <scope>NUCLEOTIDE SEQUENCE [LARGE SCALE GENOMIC DNA]</scope>
    <source>
        <strain evidence="6 7">T6085</strain>
    </source>
</reference>
<dbReference type="RefSeq" id="XP_018663594.1">
    <property type="nucleotide sequence ID" value="XM_018803188.1"/>
</dbReference>
<feature type="transmembrane region" description="Helical" evidence="5">
    <location>
        <begin position="104"/>
        <end position="122"/>
    </location>
</feature>
<keyword evidence="5" id="KW-0812">Transmembrane</keyword>
<proteinExistence type="predicted"/>